<dbReference type="PANTHER" id="PTHR11949">
    <property type="entry name" value="INTERFERON REGULATORY FACTOR"/>
    <property type="match status" value="1"/>
</dbReference>
<dbReference type="FunFam" id="1.10.10.10:FF:000093">
    <property type="entry name" value="Putative interferon regulatory factor 6"/>
    <property type="match status" value="1"/>
</dbReference>
<reference evidence="11" key="1">
    <citation type="submission" date="2025-08" db="UniProtKB">
        <authorList>
            <consortium name="Ensembl"/>
        </authorList>
    </citation>
    <scope>IDENTIFICATION</scope>
</reference>
<evidence type="ECO:0000256" key="2">
    <source>
        <dbReference type="ARBA" id="ARBA00004496"/>
    </source>
</evidence>
<evidence type="ECO:0000256" key="7">
    <source>
        <dbReference type="ARBA" id="ARBA00023163"/>
    </source>
</evidence>
<keyword evidence="8" id="KW-0539">Nucleus</keyword>
<dbReference type="GO" id="GO:0032728">
    <property type="term" value="P:positive regulation of interferon-beta production"/>
    <property type="evidence" value="ECO:0007669"/>
    <property type="project" value="Ensembl"/>
</dbReference>
<dbReference type="PROSITE" id="PS51507">
    <property type="entry name" value="IRF_2"/>
    <property type="match status" value="1"/>
</dbReference>
<proteinExistence type="predicted"/>
<dbReference type="SMART" id="SM00348">
    <property type="entry name" value="IRF"/>
    <property type="match status" value="1"/>
</dbReference>
<dbReference type="GO" id="GO:0071224">
    <property type="term" value="P:cellular response to peptidoglycan"/>
    <property type="evidence" value="ECO:0007669"/>
    <property type="project" value="Ensembl"/>
</dbReference>
<dbReference type="GO" id="GO:0019221">
    <property type="term" value="P:cytokine-mediated signaling pathway"/>
    <property type="evidence" value="ECO:0007669"/>
    <property type="project" value="Ensembl"/>
</dbReference>
<dbReference type="GO" id="GO:0032735">
    <property type="term" value="P:positive regulation of interleukin-12 production"/>
    <property type="evidence" value="ECO:0007669"/>
    <property type="project" value="Ensembl"/>
</dbReference>
<dbReference type="Pfam" id="PF00605">
    <property type="entry name" value="IRF"/>
    <property type="match status" value="1"/>
</dbReference>
<dbReference type="AlphaFoldDB" id="A0A663DTP5"/>
<dbReference type="InterPro" id="IPR036390">
    <property type="entry name" value="WH_DNA-bd_sf"/>
</dbReference>
<feature type="domain" description="IRF tryptophan pentad repeat" evidence="10">
    <location>
        <begin position="7"/>
        <end position="115"/>
    </location>
</feature>
<feature type="region of interest" description="Disordered" evidence="9">
    <location>
        <begin position="141"/>
        <end position="217"/>
    </location>
</feature>
<dbReference type="GO" id="GO:0043065">
    <property type="term" value="P:positive regulation of apoptotic process"/>
    <property type="evidence" value="ECO:0007669"/>
    <property type="project" value="Ensembl"/>
</dbReference>
<evidence type="ECO:0000256" key="4">
    <source>
        <dbReference type="ARBA" id="ARBA00022843"/>
    </source>
</evidence>
<accession>A0A663DTP5</accession>
<evidence type="ECO:0000259" key="10">
    <source>
        <dbReference type="PROSITE" id="PS51507"/>
    </source>
</evidence>
<organism evidence="11 12">
    <name type="scientific">Aquila chrysaetos chrysaetos</name>
    <dbReference type="NCBI Taxonomy" id="223781"/>
    <lineage>
        <taxon>Eukaryota</taxon>
        <taxon>Metazoa</taxon>
        <taxon>Chordata</taxon>
        <taxon>Craniata</taxon>
        <taxon>Vertebrata</taxon>
        <taxon>Euteleostomi</taxon>
        <taxon>Archelosauria</taxon>
        <taxon>Archosauria</taxon>
        <taxon>Dinosauria</taxon>
        <taxon>Saurischia</taxon>
        <taxon>Theropoda</taxon>
        <taxon>Coelurosauria</taxon>
        <taxon>Aves</taxon>
        <taxon>Neognathae</taxon>
        <taxon>Neoaves</taxon>
        <taxon>Telluraves</taxon>
        <taxon>Accipitrimorphae</taxon>
        <taxon>Accipitriformes</taxon>
        <taxon>Accipitridae</taxon>
        <taxon>Accipitrinae</taxon>
        <taxon>Aquila</taxon>
    </lineage>
</organism>
<dbReference type="InterPro" id="IPR017855">
    <property type="entry name" value="SMAD-like_dom_sf"/>
</dbReference>
<dbReference type="Gene3D" id="1.10.10.10">
    <property type="entry name" value="Winged helix-like DNA-binding domain superfamily/Winged helix DNA-binding domain"/>
    <property type="match status" value="1"/>
</dbReference>
<dbReference type="InterPro" id="IPR008984">
    <property type="entry name" value="SMAD_FHA_dom_sf"/>
</dbReference>
<dbReference type="GO" id="GO:0001228">
    <property type="term" value="F:DNA-binding transcription activator activity, RNA polymerase II-specific"/>
    <property type="evidence" value="ECO:0007669"/>
    <property type="project" value="Ensembl"/>
</dbReference>
<evidence type="ECO:0000256" key="8">
    <source>
        <dbReference type="ARBA" id="ARBA00023242"/>
    </source>
</evidence>
<evidence type="ECO:0000256" key="9">
    <source>
        <dbReference type="SAM" id="MobiDB-lite"/>
    </source>
</evidence>
<evidence type="ECO:0000313" key="11">
    <source>
        <dbReference type="Ensembl" id="ENSACCP00020003333.1"/>
    </source>
</evidence>
<keyword evidence="4" id="KW-0832">Ubl conjugation</keyword>
<dbReference type="GO" id="GO:0042802">
    <property type="term" value="F:identical protein binding"/>
    <property type="evidence" value="ECO:0007669"/>
    <property type="project" value="Ensembl"/>
</dbReference>
<evidence type="ECO:0000256" key="1">
    <source>
        <dbReference type="ARBA" id="ARBA00004123"/>
    </source>
</evidence>
<dbReference type="GO" id="GO:0005634">
    <property type="term" value="C:nucleus"/>
    <property type="evidence" value="ECO:0007669"/>
    <property type="project" value="UniProtKB-SubCell"/>
</dbReference>
<keyword evidence="3" id="KW-0963">Cytoplasm</keyword>
<dbReference type="GO" id="GO:0098586">
    <property type="term" value="P:cellular response to virus"/>
    <property type="evidence" value="ECO:0007669"/>
    <property type="project" value="Ensembl"/>
</dbReference>
<dbReference type="GO" id="GO:0070431">
    <property type="term" value="P:nucleotide-binding oligomerization domain containing 2 signaling pathway"/>
    <property type="evidence" value="ECO:0007669"/>
    <property type="project" value="Ensembl"/>
</dbReference>
<dbReference type="InParanoid" id="A0A663DTP5"/>
<evidence type="ECO:0000256" key="6">
    <source>
        <dbReference type="ARBA" id="ARBA00023125"/>
    </source>
</evidence>
<comment type="subcellular location">
    <subcellularLocation>
        <location evidence="2">Cytoplasm</location>
    </subcellularLocation>
    <subcellularLocation>
        <location evidence="1">Nucleus</location>
    </subcellularLocation>
</comment>
<dbReference type="SMART" id="SM01243">
    <property type="entry name" value="IRF-3"/>
    <property type="match status" value="1"/>
</dbReference>
<dbReference type="Ensembl" id="ENSACCT00020003459.1">
    <property type="protein sequence ID" value="ENSACCP00020003333.1"/>
    <property type="gene ID" value="ENSACCG00020002280.1"/>
</dbReference>
<dbReference type="FunFam" id="2.60.200.10:FF:000003">
    <property type="entry name" value="Interferon regulatory factor 5"/>
    <property type="match status" value="1"/>
</dbReference>
<protein>
    <submittedName>
        <fullName evidence="11">Interferon regulatory factor 5</fullName>
    </submittedName>
</protein>
<dbReference type="GO" id="GO:0051607">
    <property type="term" value="P:defense response to virus"/>
    <property type="evidence" value="ECO:0007669"/>
    <property type="project" value="Ensembl"/>
</dbReference>
<dbReference type="GO" id="GO:0000978">
    <property type="term" value="F:RNA polymerase II cis-regulatory region sequence-specific DNA binding"/>
    <property type="evidence" value="ECO:0007669"/>
    <property type="project" value="TreeGrafter"/>
</dbReference>
<dbReference type="PANTHER" id="PTHR11949:SF10">
    <property type="entry name" value="INTERFERON REGULATORY FACTOR 5"/>
    <property type="match status" value="1"/>
</dbReference>
<feature type="region of interest" description="Disordered" evidence="9">
    <location>
        <begin position="445"/>
        <end position="469"/>
    </location>
</feature>
<dbReference type="GO" id="GO:0045087">
    <property type="term" value="P:innate immune response"/>
    <property type="evidence" value="ECO:0007669"/>
    <property type="project" value="Ensembl"/>
</dbReference>
<keyword evidence="7" id="KW-0804">Transcription</keyword>
<reference evidence="11" key="2">
    <citation type="submission" date="2025-09" db="UniProtKB">
        <authorList>
            <consortium name="Ensembl"/>
        </authorList>
    </citation>
    <scope>IDENTIFICATION</scope>
</reference>
<dbReference type="GO" id="GO:0002720">
    <property type="term" value="P:positive regulation of cytokine production involved in immune response"/>
    <property type="evidence" value="ECO:0007669"/>
    <property type="project" value="Ensembl"/>
</dbReference>
<dbReference type="InterPro" id="IPR001346">
    <property type="entry name" value="Interferon_reg_fact_DNA-bd_dom"/>
</dbReference>
<dbReference type="Gene3D" id="2.60.200.10">
    <property type="match status" value="1"/>
</dbReference>
<evidence type="ECO:0000313" key="12">
    <source>
        <dbReference type="Proteomes" id="UP000472275"/>
    </source>
</evidence>
<keyword evidence="6" id="KW-0238">DNA-binding</keyword>
<dbReference type="Pfam" id="PF10401">
    <property type="entry name" value="IRF-3"/>
    <property type="match status" value="1"/>
</dbReference>
<dbReference type="GeneTree" id="ENSGT00940000159926"/>
<dbReference type="GO" id="GO:0005737">
    <property type="term" value="C:cytoplasm"/>
    <property type="evidence" value="ECO:0007669"/>
    <property type="project" value="UniProtKB-SubCell"/>
</dbReference>
<sequence length="469" mass="52384">MNPPPRRVRLKPWLVAQVSSRRYPGLQWLDPERRRFAIPWHHATRHPPGPQDHDTIFKAWAQETGKFTEGVDEPDPAKWKANLRCALNKSREFRLLFDGTKATPLQPYKVYELCEGPADGAGTGAVSGGGWGAVATLRPHAVPPDTRHGGDLLPPYPWPKEEPPFGSGCPLGPFAPPPPDAAPRGGGGHPRDPRAAPRRPRRDGAPPGYPGTPSPHIRVPLAVTDLEIKFQYRGRQVCVLTISNPHGCRLFHSSLEPTQEQVELFGPLTLEQVRFPATDAIPNEKQRFYTHQLLDVLDRGLILELQGQDIYAIRLCQCKVFWTGPCATHRAGPNPIEREKKTKLFSLEGFLNGLILFQKGQTTTPPPFEIFFCFGEEWPDQKPKEKKLITVQVVPVAARLLLEMFSGELSWSADSIPLQISHPDLKDKMVEQFKELHQLWQNQQRLPPAQPEPGPAAGPWVLPPGSLPQ</sequence>
<dbReference type="InterPro" id="IPR036388">
    <property type="entry name" value="WH-like_DNA-bd_sf"/>
</dbReference>
<dbReference type="SUPFAM" id="SSF46785">
    <property type="entry name" value="Winged helix' DNA-binding domain"/>
    <property type="match status" value="1"/>
</dbReference>
<dbReference type="GO" id="GO:0071225">
    <property type="term" value="P:cellular response to muramyl dipeptide"/>
    <property type="evidence" value="ECO:0007669"/>
    <property type="project" value="Ensembl"/>
</dbReference>
<evidence type="ECO:0000256" key="5">
    <source>
        <dbReference type="ARBA" id="ARBA00023015"/>
    </source>
</evidence>
<dbReference type="CDD" id="cd00103">
    <property type="entry name" value="IRF"/>
    <property type="match status" value="1"/>
</dbReference>
<dbReference type="GO" id="GO:0120283">
    <property type="term" value="F:protein serine/threonine kinase binding"/>
    <property type="evidence" value="ECO:0007669"/>
    <property type="project" value="Ensembl"/>
</dbReference>
<dbReference type="InterPro" id="IPR019471">
    <property type="entry name" value="Interferon_reg_factor-3"/>
</dbReference>
<keyword evidence="5" id="KW-0805">Transcription regulation</keyword>
<dbReference type="Proteomes" id="UP000472275">
    <property type="component" value="Chromosome 5"/>
</dbReference>
<keyword evidence="12" id="KW-1185">Reference proteome</keyword>
<dbReference type="SUPFAM" id="SSF49879">
    <property type="entry name" value="SMAD/FHA domain"/>
    <property type="match status" value="1"/>
</dbReference>
<name>A0A663DTP5_AQUCH</name>
<evidence type="ECO:0000256" key="3">
    <source>
        <dbReference type="ARBA" id="ARBA00022490"/>
    </source>
</evidence>
<feature type="compositionally biased region" description="Pro residues" evidence="9">
    <location>
        <begin position="448"/>
        <end position="469"/>
    </location>
</feature>
<dbReference type="PRINTS" id="PR00267">
    <property type="entry name" value="INTFRNREGFCT"/>
</dbReference>
<dbReference type="GO" id="GO:0032727">
    <property type="term" value="P:positive regulation of interferon-alpha production"/>
    <property type="evidence" value="ECO:0007669"/>
    <property type="project" value="Ensembl"/>
</dbReference>